<protein>
    <recommendedName>
        <fullName evidence="1">NAD(P)-binding domain-containing protein</fullName>
    </recommendedName>
</protein>
<dbReference type="Pfam" id="PF13460">
    <property type="entry name" value="NAD_binding_10"/>
    <property type="match status" value="1"/>
</dbReference>
<dbReference type="Gene3D" id="3.40.50.720">
    <property type="entry name" value="NAD(P)-binding Rossmann-like Domain"/>
    <property type="match status" value="1"/>
</dbReference>
<name>A0ABR1GZ12_9HYPO</name>
<gene>
    <name evidence="2" type="ORF">QQX98_007082</name>
</gene>
<accession>A0ABR1GZ12</accession>
<dbReference type="Proteomes" id="UP001498476">
    <property type="component" value="Unassembled WGS sequence"/>
</dbReference>
<reference evidence="2 3" key="1">
    <citation type="journal article" date="2025" name="Microbiol. Resour. Announc.">
        <title>Draft genome sequences for Neonectria magnoliae and Neonectria punicea, canker pathogens of Liriodendron tulipifera and Acer saccharum in West Virginia.</title>
        <authorList>
            <person name="Petronek H.M."/>
            <person name="Kasson M.T."/>
            <person name="Metheny A.M."/>
            <person name="Stauder C.M."/>
            <person name="Lovett B."/>
            <person name="Lynch S.C."/>
            <person name="Garnas J.R."/>
            <person name="Kasson L.R."/>
            <person name="Stajich J.E."/>
        </authorList>
    </citation>
    <scope>NUCLEOTIDE SEQUENCE [LARGE SCALE GENOMIC DNA]</scope>
    <source>
        <strain evidence="2 3">NRRL 64653</strain>
    </source>
</reference>
<evidence type="ECO:0000313" key="2">
    <source>
        <dbReference type="EMBL" id="KAK7414050.1"/>
    </source>
</evidence>
<dbReference type="InterPro" id="IPR016040">
    <property type="entry name" value="NAD(P)-bd_dom"/>
</dbReference>
<keyword evidence="3" id="KW-1185">Reference proteome</keyword>
<organism evidence="2 3">
    <name type="scientific">Neonectria punicea</name>
    <dbReference type="NCBI Taxonomy" id="979145"/>
    <lineage>
        <taxon>Eukaryota</taxon>
        <taxon>Fungi</taxon>
        <taxon>Dikarya</taxon>
        <taxon>Ascomycota</taxon>
        <taxon>Pezizomycotina</taxon>
        <taxon>Sordariomycetes</taxon>
        <taxon>Hypocreomycetidae</taxon>
        <taxon>Hypocreales</taxon>
        <taxon>Nectriaceae</taxon>
        <taxon>Neonectria</taxon>
    </lineage>
</organism>
<dbReference type="EMBL" id="JAZAVJ010000112">
    <property type="protein sequence ID" value="KAK7414050.1"/>
    <property type="molecule type" value="Genomic_DNA"/>
</dbReference>
<dbReference type="SUPFAM" id="SSF51735">
    <property type="entry name" value="NAD(P)-binding Rossmann-fold domains"/>
    <property type="match status" value="1"/>
</dbReference>
<proteinExistence type="predicted"/>
<comment type="caution">
    <text evidence="2">The sequence shown here is derived from an EMBL/GenBank/DDBJ whole genome shotgun (WGS) entry which is preliminary data.</text>
</comment>
<sequence length="377" mass="40515">MHFLLLGATGRTGQRVSHTAVTLVRTSGSLAPRPGLTLVTGSPLLKDDIRSALSAAPGLSPSAAIITLNTVRKSDSPFAAQVSPPRFLADSCANACDVLEQAGIHRVVVMSTTGVGDSWGKLPWLSKVLLGWTNIKYALEDHGLVDKEIRLTKMDWTLVRPVKLEFKDPNDTEMEVKTLGSSGNGTHVTDTVTVTSVARFLIKVAVEGLALLALRNRVNELEAQLAATSTPGQAADTNIYNQGRTSLLKDTIGEVSEAGSQDTNPESAADILATGAFDRRTAAEIGYFVGAVLPYISEAPLLREANKMGTRMWDDSPHARSTKALLNIVFAHALSTMDDASPEPFYEKALELLMTNEQSVCSWNLETGQDFPRLSLT</sequence>
<evidence type="ECO:0000313" key="3">
    <source>
        <dbReference type="Proteomes" id="UP001498476"/>
    </source>
</evidence>
<evidence type="ECO:0000259" key="1">
    <source>
        <dbReference type="Pfam" id="PF13460"/>
    </source>
</evidence>
<dbReference type="InterPro" id="IPR036291">
    <property type="entry name" value="NAD(P)-bd_dom_sf"/>
</dbReference>
<feature type="domain" description="NAD(P)-binding" evidence="1">
    <location>
        <begin position="7"/>
        <end position="205"/>
    </location>
</feature>